<dbReference type="InterPro" id="IPR011333">
    <property type="entry name" value="SKP1/BTB/POZ_sf"/>
</dbReference>
<dbReference type="PANTHER" id="PTHR45774:SF3">
    <property type="entry name" value="BTB (POZ) DOMAIN-CONTAINING 2B-RELATED"/>
    <property type="match status" value="1"/>
</dbReference>
<evidence type="ECO:0000313" key="2">
    <source>
        <dbReference type="EMBL" id="CAD7261759.1"/>
    </source>
</evidence>
<dbReference type="PROSITE" id="PS50097">
    <property type="entry name" value="BTB"/>
    <property type="match status" value="1"/>
</dbReference>
<dbReference type="EMBL" id="OC002376">
    <property type="protein sequence ID" value="CAD7261759.1"/>
    <property type="molecule type" value="Genomic_DNA"/>
</dbReference>
<dbReference type="Pfam" id="PF00651">
    <property type="entry name" value="BTB"/>
    <property type="match status" value="1"/>
</dbReference>
<feature type="domain" description="BTB" evidence="1">
    <location>
        <begin position="35"/>
        <end position="104"/>
    </location>
</feature>
<proteinExistence type="predicted"/>
<evidence type="ECO:0000259" key="1">
    <source>
        <dbReference type="PROSITE" id="PS50097"/>
    </source>
</evidence>
<gene>
    <name evidence="2" type="ORF">TSIB3V08_LOCUS5886</name>
</gene>
<accession>A0A7R9AW79</accession>
<name>A0A7R9AW79_TIMSH</name>
<dbReference type="GO" id="GO:0005829">
    <property type="term" value="C:cytosol"/>
    <property type="evidence" value="ECO:0007669"/>
    <property type="project" value="TreeGrafter"/>
</dbReference>
<sequence>MALAQSSDKMSCDWQLSKTSLAERIQFILKSSHWSDCSFCVGREGNSQIFEAHKLILAASSPVFGAMCFGLLAEKNCINVPDLEPQIFNILLEYMYTDSLKLKSIDEASGVLYASKKYMMPHLSCLCREYITDNIRPSNVLSIFEFAESIQETDLFYEPCVQVIRKHTEEVLHLYNGQMSGSFLTTILDQNSLNISELELFETALNWAYLECQEAGFQQTGSNCRAMLDRVGALSKIRFLSLTPEEFSKGPGQSGVLASEEIEALCLALCNIQNKNTSDSNIFDKDWPHSSNEELNCDRNNGNVVLLNTMLKSTLSNKSCLPVNISKTLRRHGLSCVMRPRGRISVPQYYCARRFLKTAVTVSGNLRLLTKVHVSRNIVMTGLRFFTRLTPQCEFTYSQSFPHDYRENIEVCVLDQLGEPLCNTIFSEKVVYNTIATLTLSEPVRFTGDKEYSIHVILPVSTGLTFEYPLSFMSQTERSQDVEFRFCDHADINDNGTFVRRLDMGFLDTIVFSF</sequence>
<dbReference type="InterPro" id="IPR000210">
    <property type="entry name" value="BTB/POZ_dom"/>
</dbReference>
<dbReference type="SMART" id="SM00225">
    <property type="entry name" value="BTB"/>
    <property type="match status" value="1"/>
</dbReference>
<dbReference type="InterPro" id="IPR011705">
    <property type="entry name" value="BACK"/>
</dbReference>
<dbReference type="GO" id="GO:0022008">
    <property type="term" value="P:neurogenesis"/>
    <property type="evidence" value="ECO:0007669"/>
    <property type="project" value="TreeGrafter"/>
</dbReference>
<dbReference type="SUPFAM" id="SSF54695">
    <property type="entry name" value="POZ domain"/>
    <property type="match status" value="1"/>
</dbReference>
<dbReference type="Gene3D" id="1.25.40.420">
    <property type="match status" value="1"/>
</dbReference>
<protein>
    <recommendedName>
        <fullName evidence="1">BTB domain-containing protein</fullName>
    </recommendedName>
</protein>
<dbReference type="GO" id="GO:0000932">
    <property type="term" value="C:P-body"/>
    <property type="evidence" value="ECO:0007669"/>
    <property type="project" value="TreeGrafter"/>
</dbReference>
<reference evidence="2" key="1">
    <citation type="submission" date="2020-11" db="EMBL/GenBank/DDBJ databases">
        <authorList>
            <person name="Tran Van P."/>
        </authorList>
    </citation>
    <scope>NUCLEOTIDE SEQUENCE</scope>
</reference>
<dbReference type="Pfam" id="PF07707">
    <property type="entry name" value="BACK"/>
    <property type="match status" value="1"/>
</dbReference>
<organism evidence="2">
    <name type="scientific">Timema shepardi</name>
    <name type="common">Walking stick</name>
    <dbReference type="NCBI Taxonomy" id="629360"/>
    <lineage>
        <taxon>Eukaryota</taxon>
        <taxon>Metazoa</taxon>
        <taxon>Ecdysozoa</taxon>
        <taxon>Arthropoda</taxon>
        <taxon>Hexapoda</taxon>
        <taxon>Insecta</taxon>
        <taxon>Pterygota</taxon>
        <taxon>Neoptera</taxon>
        <taxon>Polyneoptera</taxon>
        <taxon>Phasmatodea</taxon>
        <taxon>Timematodea</taxon>
        <taxon>Timematoidea</taxon>
        <taxon>Timematidae</taxon>
        <taxon>Timema</taxon>
    </lineage>
</organism>
<dbReference type="AlphaFoldDB" id="A0A7R9AW79"/>
<dbReference type="Gene3D" id="3.30.710.10">
    <property type="entry name" value="Potassium Channel Kv1.1, Chain A"/>
    <property type="match status" value="1"/>
</dbReference>
<dbReference type="PANTHER" id="PTHR45774">
    <property type="entry name" value="BTB/POZ DOMAIN-CONTAINING"/>
    <property type="match status" value="1"/>
</dbReference>